<evidence type="ECO:0000313" key="2">
    <source>
        <dbReference type="Proteomes" id="UP001627154"/>
    </source>
</evidence>
<dbReference type="EMBL" id="JBJJXI010000026">
    <property type="protein sequence ID" value="KAL3404234.1"/>
    <property type="molecule type" value="Genomic_DNA"/>
</dbReference>
<gene>
    <name evidence="1" type="ORF">TKK_003208</name>
</gene>
<dbReference type="AlphaFoldDB" id="A0ABD2XH36"/>
<proteinExistence type="predicted"/>
<sequence>MTRPEGLKAASAHGFMHIWTGFCLSITPIPYNISLELLRYIPLLRAGCGCNHRGTAAAAAATAATAATLWRNTQNPEGFASVPPILLAFICRVPSIVRVWLSMFLHSAALREYYVGAG</sequence>
<dbReference type="Proteomes" id="UP001627154">
    <property type="component" value="Unassembled WGS sequence"/>
</dbReference>
<protein>
    <submittedName>
        <fullName evidence="1">Uncharacterized protein</fullName>
    </submittedName>
</protein>
<reference evidence="1 2" key="1">
    <citation type="journal article" date="2024" name="bioRxiv">
        <title>A reference genome for Trichogramma kaykai: A tiny desert-dwelling parasitoid wasp with competing sex-ratio distorters.</title>
        <authorList>
            <person name="Culotta J."/>
            <person name="Lindsey A.R."/>
        </authorList>
    </citation>
    <scope>NUCLEOTIDE SEQUENCE [LARGE SCALE GENOMIC DNA]</scope>
    <source>
        <strain evidence="1 2">KSX58</strain>
    </source>
</reference>
<keyword evidence="2" id="KW-1185">Reference proteome</keyword>
<organism evidence="1 2">
    <name type="scientific">Trichogramma kaykai</name>
    <dbReference type="NCBI Taxonomy" id="54128"/>
    <lineage>
        <taxon>Eukaryota</taxon>
        <taxon>Metazoa</taxon>
        <taxon>Ecdysozoa</taxon>
        <taxon>Arthropoda</taxon>
        <taxon>Hexapoda</taxon>
        <taxon>Insecta</taxon>
        <taxon>Pterygota</taxon>
        <taxon>Neoptera</taxon>
        <taxon>Endopterygota</taxon>
        <taxon>Hymenoptera</taxon>
        <taxon>Apocrita</taxon>
        <taxon>Proctotrupomorpha</taxon>
        <taxon>Chalcidoidea</taxon>
        <taxon>Trichogrammatidae</taxon>
        <taxon>Trichogramma</taxon>
    </lineage>
</organism>
<comment type="caution">
    <text evidence="1">The sequence shown here is derived from an EMBL/GenBank/DDBJ whole genome shotgun (WGS) entry which is preliminary data.</text>
</comment>
<name>A0ABD2XH36_9HYME</name>
<accession>A0ABD2XH36</accession>
<evidence type="ECO:0000313" key="1">
    <source>
        <dbReference type="EMBL" id="KAL3404234.1"/>
    </source>
</evidence>